<keyword evidence="1 2" id="KW-0694">RNA-binding</keyword>
<evidence type="ECO:0000256" key="1">
    <source>
        <dbReference type="ARBA" id="ARBA00022884"/>
    </source>
</evidence>
<reference evidence="6" key="2">
    <citation type="submission" date="2023-05" db="EMBL/GenBank/DDBJ databases">
        <authorList>
            <person name="Schelkunov M.I."/>
        </authorList>
    </citation>
    <scope>NUCLEOTIDE SEQUENCE</scope>
    <source>
        <strain evidence="6">Hsosn_3</strain>
        <tissue evidence="6">Leaf</tissue>
    </source>
</reference>
<dbReference type="PANTHER" id="PTHR10693">
    <property type="entry name" value="RAS GTPASE-ACTIVATING PROTEIN-BINDING PROTEIN"/>
    <property type="match status" value="1"/>
</dbReference>
<feature type="region of interest" description="Disordered" evidence="3">
    <location>
        <begin position="272"/>
        <end position="314"/>
    </location>
</feature>
<sequence length="531" mass="57925">MVSEHSTKSLFPHLCLGKVAIVDPIKFHKMTVPAATHLTGFFYNAEVIGNAFVAQYYHVLHHSPELAYKFYIEMSILSRPNPDGTMSSVTTLKDIDAKIQSLNFKNSMPEIETVDAQYSFYSGIIVLVTGSLTGTDDVKRKFTQTFFLAPQEMGYFVLNDVFRCVKESGQLEINSEPVDCDNDSSPTAPLATASDVPSVTLSANKVESEGKAGNLFGKEKGSEIVKENVSEESNHIGQDGSMVVNSSDSSGAEQDNRSYASIVKVPKASASGVGNLRWTPTKNSPTPGSPNLSAEPTASPPTSDIGPQISNPQKGVEGHSVYIRNLPLRATVADVIEEFTKFGPINDGGVQVKIHKEYGYCFGFVEFQSLDSMQNAIKESPLTFGGRRLLVEEKKSTIRVGSTGNTERFISGRGKFQNGSFRGRSYLAGRGYGRNEVRYNHKLMSRPRSNSGSYTEYHYQRVDRSQVGEHGSDTGDGIPEEAAASRTPGTLALAKRPSIDERDSPRSSAVENNPNCSTFIRSLICDEDGVF</sequence>
<evidence type="ECO:0000259" key="5">
    <source>
        <dbReference type="PROSITE" id="PS50177"/>
    </source>
</evidence>
<dbReference type="InterPro" id="IPR012677">
    <property type="entry name" value="Nucleotide-bd_a/b_plait_sf"/>
</dbReference>
<reference evidence="6" key="1">
    <citation type="submission" date="2023-02" db="EMBL/GenBank/DDBJ databases">
        <title>Genome of toxic invasive species Heracleum sosnowskyi carries increased number of genes despite the absence of recent whole-genome duplications.</title>
        <authorList>
            <person name="Schelkunov M."/>
            <person name="Shtratnikova V."/>
            <person name="Makarenko M."/>
            <person name="Klepikova A."/>
            <person name="Omelchenko D."/>
            <person name="Novikova G."/>
            <person name="Obukhova E."/>
            <person name="Bogdanov V."/>
            <person name="Penin A."/>
            <person name="Logacheva M."/>
        </authorList>
    </citation>
    <scope>NUCLEOTIDE SEQUENCE</scope>
    <source>
        <strain evidence="6">Hsosn_3</strain>
        <tissue evidence="6">Leaf</tissue>
    </source>
</reference>
<evidence type="ECO:0000256" key="2">
    <source>
        <dbReference type="PROSITE-ProRule" id="PRU00176"/>
    </source>
</evidence>
<feature type="compositionally biased region" description="Polar residues" evidence="3">
    <location>
        <begin position="243"/>
        <end position="256"/>
    </location>
</feature>
<keyword evidence="7" id="KW-1185">Reference proteome</keyword>
<evidence type="ECO:0000259" key="4">
    <source>
        <dbReference type="PROSITE" id="PS50102"/>
    </source>
</evidence>
<evidence type="ECO:0000313" key="6">
    <source>
        <dbReference type="EMBL" id="KAK1372133.1"/>
    </source>
</evidence>
<comment type="caution">
    <text evidence="6">The sequence shown here is derived from an EMBL/GenBank/DDBJ whole genome shotgun (WGS) entry which is preliminary data.</text>
</comment>
<dbReference type="SUPFAM" id="SSF54427">
    <property type="entry name" value="NTF2-like"/>
    <property type="match status" value="1"/>
</dbReference>
<dbReference type="InterPro" id="IPR018222">
    <property type="entry name" value="Nuclear_transport_factor_2_euk"/>
</dbReference>
<dbReference type="SMART" id="SM00360">
    <property type="entry name" value="RRM"/>
    <property type="match status" value="1"/>
</dbReference>
<dbReference type="Pfam" id="PF02136">
    <property type="entry name" value="NTF2"/>
    <property type="match status" value="1"/>
</dbReference>
<dbReference type="GO" id="GO:0005829">
    <property type="term" value="C:cytosol"/>
    <property type="evidence" value="ECO:0007669"/>
    <property type="project" value="TreeGrafter"/>
</dbReference>
<dbReference type="PROSITE" id="PS50102">
    <property type="entry name" value="RRM"/>
    <property type="match status" value="1"/>
</dbReference>
<dbReference type="GO" id="GO:1990904">
    <property type="term" value="C:ribonucleoprotein complex"/>
    <property type="evidence" value="ECO:0007669"/>
    <property type="project" value="TreeGrafter"/>
</dbReference>
<dbReference type="PROSITE" id="PS50177">
    <property type="entry name" value="NTF2_DOMAIN"/>
    <property type="match status" value="1"/>
</dbReference>
<evidence type="ECO:0000256" key="3">
    <source>
        <dbReference type="SAM" id="MobiDB-lite"/>
    </source>
</evidence>
<name>A0AAD8HTT2_9APIA</name>
<feature type="domain" description="RRM" evidence="4">
    <location>
        <begin position="319"/>
        <end position="396"/>
    </location>
</feature>
<dbReference type="InterPro" id="IPR035979">
    <property type="entry name" value="RBD_domain_sf"/>
</dbReference>
<dbReference type="AlphaFoldDB" id="A0AAD8HTT2"/>
<dbReference type="InterPro" id="IPR032710">
    <property type="entry name" value="NTF2-like_dom_sf"/>
</dbReference>
<dbReference type="GO" id="GO:0003729">
    <property type="term" value="F:mRNA binding"/>
    <property type="evidence" value="ECO:0007669"/>
    <property type="project" value="TreeGrafter"/>
</dbReference>
<feature type="region of interest" description="Disordered" evidence="3">
    <location>
        <begin position="175"/>
        <end position="196"/>
    </location>
</feature>
<evidence type="ECO:0000313" key="7">
    <source>
        <dbReference type="Proteomes" id="UP001237642"/>
    </source>
</evidence>
<dbReference type="CDD" id="cd00590">
    <property type="entry name" value="RRM_SF"/>
    <property type="match status" value="1"/>
</dbReference>
<accession>A0AAD8HTT2</accession>
<dbReference type="EMBL" id="JAUIZM010000008">
    <property type="protein sequence ID" value="KAK1372133.1"/>
    <property type="molecule type" value="Genomic_DNA"/>
</dbReference>
<dbReference type="InterPro" id="IPR000504">
    <property type="entry name" value="RRM_dom"/>
</dbReference>
<dbReference type="InterPro" id="IPR039539">
    <property type="entry name" value="Ras_GTPase_bind_prot"/>
</dbReference>
<dbReference type="CDD" id="cd00780">
    <property type="entry name" value="NTF2"/>
    <property type="match status" value="1"/>
</dbReference>
<feature type="region of interest" description="Disordered" evidence="3">
    <location>
        <begin position="228"/>
        <end position="256"/>
    </location>
</feature>
<proteinExistence type="predicted"/>
<feature type="compositionally biased region" description="Polar residues" evidence="3">
    <location>
        <begin position="278"/>
        <end position="302"/>
    </location>
</feature>
<dbReference type="Gene3D" id="3.30.70.330">
    <property type="match status" value="1"/>
</dbReference>
<dbReference type="Pfam" id="PF00076">
    <property type="entry name" value="RRM_1"/>
    <property type="match status" value="1"/>
</dbReference>
<dbReference type="SUPFAM" id="SSF54928">
    <property type="entry name" value="RNA-binding domain, RBD"/>
    <property type="match status" value="1"/>
</dbReference>
<feature type="domain" description="NTF2" evidence="5">
    <location>
        <begin position="48"/>
        <end position="164"/>
    </location>
</feature>
<dbReference type="FunFam" id="3.10.450.50:FF:000003">
    <property type="entry name" value="Nuclear transport factor 2 family protein"/>
    <property type="match status" value="1"/>
</dbReference>
<feature type="compositionally biased region" description="Basic and acidic residues" evidence="3">
    <location>
        <begin position="463"/>
        <end position="473"/>
    </location>
</feature>
<dbReference type="PANTHER" id="PTHR10693:SF75">
    <property type="entry name" value="NUCLEAR TRANSPORT FACTOR 2"/>
    <property type="match status" value="1"/>
</dbReference>
<dbReference type="Proteomes" id="UP001237642">
    <property type="component" value="Unassembled WGS sequence"/>
</dbReference>
<gene>
    <name evidence="6" type="ORF">POM88_038225</name>
</gene>
<organism evidence="6 7">
    <name type="scientific">Heracleum sosnowskyi</name>
    <dbReference type="NCBI Taxonomy" id="360622"/>
    <lineage>
        <taxon>Eukaryota</taxon>
        <taxon>Viridiplantae</taxon>
        <taxon>Streptophyta</taxon>
        <taxon>Embryophyta</taxon>
        <taxon>Tracheophyta</taxon>
        <taxon>Spermatophyta</taxon>
        <taxon>Magnoliopsida</taxon>
        <taxon>eudicotyledons</taxon>
        <taxon>Gunneridae</taxon>
        <taxon>Pentapetalae</taxon>
        <taxon>asterids</taxon>
        <taxon>campanulids</taxon>
        <taxon>Apiales</taxon>
        <taxon>Apiaceae</taxon>
        <taxon>Apioideae</taxon>
        <taxon>apioid superclade</taxon>
        <taxon>Tordylieae</taxon>
        <taxon>Tordyliinae</taxon>
        <taxon>Heracleum</taxon>
    </lineage>
</organism>
<dbReference type="Gene3D" id="3.10.450.50">
    <property type="match status" value="1"/>
</dbReference>
<protein>
    <submittedName>
        <fullName evidence="6">Ras GTPase-activating protein-binding protein 1</fullName>
    </submittedName>
</protein>
<feature type="region of interest" description="Disordered" evidence="3">
    <location>
        <begin position="463"/>
        <end position="513"/>
    </location>
</feature>
<dbReference type="InterPro" id="IPR002075">
    <property type="entry name" value="NTF2_dom"/>
</dbReference>